<dbReference type="Pfam" id="PF04221">
    <property type="entry name" value="RelB"/>
    <property type="match status" value="1"/>
</dbReference>
<proteinExistence type="predicted"/>
<dbReference type="Gene3D" id="1.10.1220.10">
    <property type="entry name" value="Met repressor-like"/>
    <property type="match status" value="1"/>
</dbReference>
<sequence>MATMTTPLGNRVDVELKREFDRTADEIGITSTAALTVFMKRFVSEGGFPFAVRKPVPSEAEFAAEMEMRYRRMLSGEESEHGLVEA</sequence>
<protein>
    <submittedName>
        <fullName evidence="1">RelB antitoxin</fullName>
    </submittedName>
</protein>
<dbReference type="EMBL" id="CACRTN010000012">
    <property type="protein sequence ID" value="VYT96176.1"/>
    <property type="molecule type" value="Genomic_DNA"/>
</dbReference>
<dbReference type="RefSeq" id="WP_421756146.1">
    <property type="nucleotide sequence ID" value="NZ_CACRTN010000012.1"/>
</dbReference>
<reference evidence="1" key="1">
    <citation type="submission" date="2019-11" db="EMBL/GenBank/DDBJ databases">
        <authorList>
            <person name="Feng L."/>
        </authorList>
    </citation>
    <scope>NUCLEOTIDE SEQUENCE</scope>
    <source>
        <strain evidence="1">CintestinalisLFYP54</strain>
    </source>
</reference>
<dbReference type="InterPro" id="IPR007337">
    <property type="entry name" value="RelB/DinJ"/>
</dbReference>
<evidence type="ECO:0000313" key="1">
    <source>
        <dbReference type="EMBL" id="VYT96176.1"/>
    </source>
</evidence>
<accession>A0A6N3B2Y0</accession>
<dbReference type="AlphaFoldDB" id="A0A6N3B2Y0"/>
<dbReference type="InterPro" id="IPR013321">
    <property type="entry name" value="Arc_rbn_hlx_hlx"/>
</dbReference>
<organism evidence="1">
    <name type="scientific">Collinsella intestinalis</name>
    <dbReference type="NCBI Taxonomy" id="147207"/>
    <lineage>
        <taxon>Bacteria</taxon>
        <taxon>Bacillati</taxon>
        <taxon>Actinomycetota</taxon>
        <taxon>Coriobacteriia</taxon>
        <taxon>Coriobacteriales</taxon>
        <taxon>Coriobacteriaceae</taxon>
        <taxon>Collinsella</taxon>
    </lineage>
</organism>
<dbReference type="NCBIfam" id="TIGR02384">
    <property type="entry name" value="RelB_DinJ"/>
    <property type="match status" value="1"/>
</dbReference>
<dbReference type="GO" id="GO:0006355">
    <property type="term" value="P:regulation of DNA-templated transcription"/>
    <property type="evidence" value="ECO:0007669"/>
    <property type="project" value="InterPro"/>
</dbReference>
<name>A0A6N3B2Y0_9ACTN</name>
<gene>
    <name evidence="1" type="ORF">CILFYP54_00396</name>
</gene>